<proteinExistence type="predicted"/>
<gene>
    <name evidence="1" type="ORF">M9H77_17499</name>
</gene>
<sequence length="134" mass="15107">MAHILGERSLAFLIILECLVFGGGWIPTLRITSLYFHASSLKIMRELEPKYKLFCQRRVVNATYRNHPIPPWTREKVIQSGKGGIRGSVLGELGSAMRALFEEAEVVIFLGIVTNGGEGRECNKWNQHKTQHEG</sequence>
<reference evidence="2" key="1">
    <citation type="journal article" date="2023" name="Nat. Plants">
        <title>Single-cell RNA sequencing provides a high-resolution roadmap for understanding the multicellular compartmentation of specialized metabolism.</title>
        <authorList>
            <person name="Sun S."/>
            <person name="Shen X."/>
            <person name="Li Y."/>
            <person name="Li Y."/>
            <person name="Wang S."/>
            <person name="Li R."/>
            <person name="Zhang H."/>
            <person name="Shen G."/>
            <person name="Guo B."/>
            <person name="Wei J."/>
            <person name="Xu J."/>
            <person name="St-Pierre B."/>
            <person name="Chen S."/>
            <person name="Sun C."/>
        </authorList>
    </citation>
    <scope>NUCLEOTIDE SEQUENCE [LARGE SCALE GENOMIC DNA]</scope>
</reference>
<protein>
    <submittedName>
        <fullName evidence="1">Uncharacterized protein</fullName>
    </submittedName>
</protein>
<dbReference type="EMBL" id="CM044704">
    <property type="protein sequence ID" value="KAI5667646.1"/>
    <property type="molecule type" value="Genomic_DNA"/>
</dbReference>
<comment type="caution">
    <text evidence="1">The sequence shown here is derived from an EMBL/GenBank/DDBJ whole genome shotgun (WGS) entry which is preliminary data.</text>
</comment>
<dbReference type="Proteomes" id="UP001060085">
    <property type="component" value="Linkage Group LG04"/>
</dbReference>
<organism evidence="1 2">
    <name type="scientific">Catharanthus roseus</name>
    <name type="common">Madagascar periwinkle</name>
    <name type="synonym">Vinca rosea</name>
    <dbReference type="NCBI Taxonomy" id="4058"/>
    <lineage>
        <taxon>Eukaryota</taxon>
        <taxon>Viridiplantae</taxon>
        <taxon>Streptophyta</taxon>
        <taxon>Embryophyta</taxon>
        <taxon>Tracheophyta</taxon>
        <taxon>Spermatophyta</taxon>
        <taxon>Magnoliopsida</taxon>
        <taxon>eudicotyledons</taxon>
        <taxon>Gunneridae</taxon>
        <taxon>Pentapetalae</taxon>
        <taxon>asterids</taxon>
        <taxon>lamiids</taxon>
        <taxon>Gentianales</taxon>
        <taxon>Apocynaceae</taxon>
        <taxon>Rauvolfioideae</taxon>
        <taxon>Vinceae</taxon>
        <taxon>Catharanthinae</taxon>
        <taxon>Catharanthus</taxon>
    </lineage>
</organism>
<accession>A0ACC0B4S9</accession>
<evidence type="ECO:0000313" key="2">
    <source>
        <dbReference type="Proteomes" id="UP001060085"/>
    </source>
</evidence>
<keyword evidence="2" id="KW-1185">Reference proteome</keyword>
<evidence type="ECO:0000313" key="1">
    <source>
        <dbReference type="EMBL" id="KAI5667646.1"/>
    </source>
</evidence>
<name>A0ACC0B4S9_CATRO</name>